<dbReference type="SUPFAM" id="SSF81901">
    <property type="entry name" value="HCP-like"/>
    <property type="match status" value="3"/>
</dbReference>
<keyword evidence="2" id="KW-0472">Membrane</keyword>
<sequence length="1052" mass="120824">MKYQCNRPLVISVFVDGYEDKDHTFRNSSNPLLVYDPTVIFRKSFRCMYSENAKTKSIKGKFPKRLLYKPSITMRKASTMEDLKLKVCMTELQEWKYLKIQKSGIRHKLHILFERSKTKLKVPLKVDPPMCRNSNDFQNCFSWNGELANKIVDDHPLKTFPDEECTSIVKYPIVMTEEPYGVIKTYQPFYSEELKREQNGKKIRLTLNVDIYFNSWCKNYQLCSIFQHIDSTDEFESPVVLINQKGQLHVQLKLRDGKSYANTSPWSVPLNEWVKLELHQANAMTNVTMYHGKNFSDSKNVTVTFHRPVSFLSSDGYFVVGGTLFCKNVDAIVGSAQFCRTKIVKNNYSTKKSSDEEIRIAAHEKTQKILKRAVKIKRKFYESMFAKNRNVSVPYFLQIVNQVKEAREQPQCAADDKPLPKRYNHINKLLQTIPPSIQTSDIIQKLTDEMYKTFLEKMDSADSLQNMSTCISILKQSSQLGHGLSHFMLSVIYKNGIGVEQDLFKARLHLLLGAKTGDRMCLKTLGNNHLQGVAGFPKDPHLAFFYYINSAHKTQKDLLEHSESQAVVNSARLTDEKKMKEQLSEEDDMFHWIKHQATKGVFSAQRNMARLMYWGQQGLQRNLDAAFRYYEEAAQGGDPMAMYDYGIVLLKGHGTEENVERGVRYLKEAATHKNPGALNTLGWYYSTKEVDMDKAREYFEQAEELGSADASYNLGMMHYTGKYGLKRDKKMAFKKFYKAAYGGHVEASLQVSYMFATGVSMLVRPNINSAIAWTLYITDRNPDMGAVIREGLQAYRKQSWSKAILMYLAAADTGFEVAQYNAAFLCEENMNDLVKSNVKEECTWKFWNASASFNQPHPYALNKMGDYYYYGYGGTKDVKKSLRYYSHAAKLGFPQAIFNIACMLEKNENEIQNNSLKELNLPEDVLQNREDTIVYLYRKCSEIGKDETAMPCYLALVRTQTIQLWNKTPFINKVVTFAVLILSTILLFAVQSWRNHRRLMTIRRNVEDTQASEISDVETGEETASETNSMKILQKDGTKTNDLNTGQTGGQS</sequence>
<proteinExistence type="evidence at transcript level"/>
<dbReference type="InterPro" id="IPR006597">
    <property type="entry name" value="Sel1-like"/>
</dbReference>
<keyword evidence="2" id="KW-1133">Transmembrane helix</keyword>
<dbReference type="InterPro" id="IPR042756">
    <property type="entry name" value="Sel-1L3"/>
</dbReference>
<reference evidence="3" key="1">
    <citation type="submission" date="2020-04" db="EMBL/GenBank/DDBJ databases">
        <authorList>
            <person name="Neveu A P."/>
        </authorList>
    </citation>
    <scope>NUCLEOTIDE SEQUENCE</scope>
    <source>
        <tissue evidence="3">Whole embryo</tissue>
    </source>
</reference>
<dbReference type="Gene3D" id="1.25.40.10">
    <property type="entry name" value="Tetratricopeptide repeat domain"/>
    <property type="match status" value="4"/>
</dbReference>
<evidence type="ECO:0000313" key="3">
    <source>
        <dbReference type="EMBL" id="CAB3265949.1"/>
    </source>
</evidence>
<gene>
    <name evidence="3" type="primary">Sel1l3</name>
</gene>
<name>A0A6F9DS53_9ASCI</name>
<dbReference type="InterPro" id="IPR011990">
    <property type="entry name" value="TPR-like_helical_dom_sf"/>
</dbReference>
<feature type="compositionally biased region" description="Acidic residues" evidence="1">
    <location>
        <begin position="1015"/>
        <end position="1024"/>
    </location>
</feature>
<dbReference type="PANTHER" id="PTHR44444">
    <property type="entry name" value="PROTEIN SEL-1 HOMOLOG 3"/>
    <property type="match status" value="1"/>
</dbReference>
<organism evidence="3">
    <name type="scientific">Phallusia mammillata</name>
    <dbReference type="NCBI Taxonomy" id="59560"/>
    <lineage>
        <taxon>Eukaryota</taxon>
        <taxon>Metazoa</taxon>
        <taxon>Chordata</taxon>
        <taxon>Tunicata</taxon>
        <taxon>Ascidiacea</taxon>
        <taxon>Phlebobranchia</taxon>
        <taxon>Ascidiidae</taxon>
        <taxon>Phallusia</taxon>
    </lineage>
</organism>
<dbReference type="PANTHER" id="PTHR44444:SF6">
    <property type="entry name" value="LAMININ G DOMAIN-CONTAINING PROTEIN"/>
    <property type="match status" value="1"/>
</dbReference>
<dbReference type="EMBL" id="LR790087">
    <property type="protein sequence ID" value="CAB3265949.1"/>
    <property type="molecule type" value="mRNA"/>
</dbReference>
<protein>
    <submittedName>
        <fullName evidence="3">Protein sel-1 homolog 3-like</fullName>
    </submittedName>
</protein>
<feature type="region of interest" description="Disordered" evidence="1">
    <location>
        <begin position="1010"/>
        <end position="1052"/>
    </location>
</feature>
<keyword evidence="2" id="KW-0812">Transmembrane</keyword>
<evidence type="ECO:0000256" key="1">
    <source>
        <dbReference type="SAM" id="MobiDB-lite"/>
    </source>
</evidence>
<dbReference type="Pfam" id="PF08238">
    <property type="entry name" value="Sel1"/>
    <property type="match status" value="8"/>
</dbReference>
<feature type="transmembrane region" description="Helical" evidence="2">
    <location>
        <begin position="970"/>
        <end position="990"/>
    </location>
</feature>
<evidence type="ECO:0000256" key="2">
    <source>
        <dbReference type="SAM" id="Phobius"/>
    </source>
</evidence>
<dbReference type="SMART" id="SM00671">
    <property type="entry name" value="SEL1"/>
    <property type="match status" value="7"/>
</dbReference>
<accession>A0A6F9DS53</accession>
<dbReference type="AlphaFoldDB" id="A0A6F9DS53"/>